<feature type="compositionally biased region" description="Low complexity" evidence="1">
    <location>
        <begin position="117"/>
        <end position="127"/>
    </location>
</feature>
<organism evidence="3 4">
    <name type="scientific">Stachybotrys elegans</name>
    <dbReference type="NCBI Taxonomy" id="80388"/>
    <lineage>
        <taxon>Eukaryota</taxon>
        <taxon>Fungi</taxon>
        <taxon>Dikarya</taxon>
        <taxon>Ascomycota</taxon>
        <taxon>Pezizomycotina</taxon>
        <taxon>Sordariomycetes</taxon>
        <taxon>Hypocreomycetidae</taxon>
        <taxon>Hypocreales</taxon>
        <taxon>Stachybotryaceae</taxon>
        <taxon>Stachybotrys</taxon>
    </lineage>
</organism>
<dbReference type="OrthoDB" id="420187at2759"/>
<feature type="compositionally biased region" description="Polar residues" evidence="1">
    <location>
        <begin position="103"/>
        <end position="116"/>
    </location>
</feature>
<dbReference type="EMBL" id="JAGPNK010000009">
    <property type="protein sequence ID" value="KAH7313358.1"/>
    <property type="molecule type" value="Genomic_DNA"/>
</dbReference>
<dbReference type="Gene3D" id="3.90.70.10">
    <property type="entry name" value="Cysteine proteinases"/>
    <property type="match status" value="1"/>
</dbReference>
<dbReference type="Proteomes" id="UP000813444">
    <property type="component" value="Unassembled WGS sequence"/>
</dbReference>
<dbReference type="InterPro" id="IPR028889">
    <property type="entry name" value="USP"/>
</dbReference>
<feature type="compositionally biased region" description="Acidic residues" evidence="1">
    <location>
        <begin position="2458"/>
        <end position="2473"/>
    </location>
</feature>
<proteinExistence type="predicted"/>
<evidence type="ECO:0000313" key="4">
    <source>
        <dbReference type="Proteomes" id="UP000813444"/>
    </source>
</evidence>
<dbReference type="GO" id="GO:0005634">
    <property type="term" value="C:nucleus"/>
    <property type="evidence" value="ECO:0007669"/>
    <property type="project" value="TreeGrafter"/>
</dbReference>
<dbReference type="GO" id="GO:0004843">
    <property type="term" value="F:cysteine-type deubiquitinase activity"/>
    <property type="evidence" value="ECO:0007669"/>
    <property type="project" value="InterPro"/>
</dbReference>
<evidence type="ECO:0000313" key="3">
    <source>
        <dbReference type="EMBL" id="KAH7313358.1"/>
    </source>
</evidence>
<evidence type="ECO:0000256" key="1">
    <source>
        <dbReference type="SAM" id="MobiDB-lite"/>
    </source>
</evidence>
<dbReference type="InterPro" id="IPR018200">
    <property type="entry name" value="USP_CS"/>
</dbReference>
<dbReference type="SUPFAM" id="SSF48371">
    <property type="entry name" value="ARM repeat"/>
    <property type="match status" value="1"/>
</dbReference>
<dbReference type="InterPro" id="IPR050164">
    <property type="entry name" value="Peptidase_C19"/>
</dbReference>
<gene>
    <name evidence="3" type="ORF">B0I35DRAFT_480049</name>
</gene>
<sequence length="2592" mass="290354">MDQVSTPPDLPRRASSAELTGSRPKPFDEDDASSRKRRRTSGSLSPGLSSHPAPDAGTEGSPTLPIVDGSPSSQLKSDVTMDSVAPSTPEPPPNHPPPETPGSKVTINLRSNLNDGTASPSTASPTPDSRTVLPSLEADVLQESVEDSEVELVRITGDSMNTPQSASAMSASPAVEVITVPDDDDEEMDFDPTTQAALDPTSKFPYNDGDETLSDTVHRLTDFLSSQNSINEEVFNQVLDWMKLYLGFVRHAEPQVVLASCQFNRTFWLALPQVLQAMASRKPSLLRSPALGGVTKSIYASFAALAATFIVVDCRIANEARQNRDTGNGPPELYSLGFLLQLHALTDDVPYDIDATMMNGPSVERVGFAPFFLRKLFAAVGGGFDSLQRLAVALVDLVPTYPKLMDALSPICLIIADAMREQARSFRERRDISQARQQLETGHQLWSMISTTLGTVIEKHITSLSSNGAASEVHALSETLRYCLVGDHKSAVDRLEEHRIANPELAHSFTREAIAWEWRFSVLEKLIRSSQMQLRVMAVTTMCNELVSIWKRLGDTGDMAHQSYLKHVGNHLLESSLLDYILGPTCHPEIIFESANIVGFLVVTKMYQPHHTDKLWEGIASSQDPRIADALTRMISAIVTLFDYKTLVGFCQKLQTHPIEQFTPAIRALWSSIMITMVKLFHTEREFLGIEPYSLCLRLLREATVYQSESQMAYPEIHGATLQSLKELLGHGPDQEDRQKLISNCISDISAKSPTTLGSLWFLSLLLRPPIMNELGTMSERHNLTALIVEEFEHAIKLGSAMDVPMVLCGALNHPRRDFITSIIHILPDKIQNDLGVKLWNMLVGPKASCREDRMAGWQILLNIVRKSMFQNTFTGACLARFLPALPVEYYSEGMLDFIREHVIFMVDRSDDFPLDDSEAVARSGIEHLWKVILTSEDEGIANRAIHILAVEVYIQSLTIIAYPFHRARQVHLSLVNRCLSQLKGAARLIKDSTSKVAGGKEEMDSKTYTDKSPQGQERVFIRSLQLLRYFLGKHQADQRFAAPDLRSLMSKTPQPMEGDPAELKYQSFDGVVQTEVKPLHVGKRNTAASLLASLRQETGFENYRVYYRGRPFLPTEYEICRSLEDLHVHDGLMLVKREADGALPAVRIKPGSSPLEIQILSHSRELWECLSMEGYLAKEIYSFLVKIPADGHVMDLIEGDTASHKDIFPAGELYKSLYALHAVREHVQLAREASSTVGIDGRPGTAQEKSLVDVFRRSLSLIVEALSDEGLVDSMPEESQLQLLDSFMTIFLQLLQEFHDAGIVFTPDSSLAPPPSRLVGILTAASKATNESATDLVSDTMTAILRLGLLKRDFWHQTTTISAFRDTLQQLILFDTHKSIRGLFKKMIEDAVDIEYQQALSPSEEEEAAPLALTQYFWSTFSTLLVKAISVPERCQELFKVLQYLIFRIANKTPGLIDFHQLAYEASELLLAHSCTERIEENEPLDPVADGLISLLHMCIQLDGSPALLAALPIDLAQNLLYRHLFPPQRSHTNQAVPPVVLNSASRGKLCTIISYLVRHDGPQFKLMLESMNKFVPFYTQDDDEPYLYDLPYQFERSKNVRSACGYVGLRNLSNTCYLNSLLTQLFMNTSFRRFLLDCPIQDAGGSQRLLFYTQKLFAYMQDSYRRFVDPNEFVGCIKTYDDAPVDIHNQMDVDEFYSLLFDRWEDQMLNASDKKQLRSFYGGQLVQQVKSKECEHISERLEPFSAIQCDIKGKGSLKDSLQAYVDGEIMEGDNKYKCSTCDRHVDAVKRACLKDIPDNLIFHLKRFDFNLRTLQRNKINDYFAFPAKIDMHPYTIEHLSNPVDDGQEDVFELVGVLVHSGTAESGHYYSYIKERRGTPGDGDWIDFNDDVVTQWDPSLLESSTFGGYENRPLYEANGMLYDKSYSAYMLFYQRASSLRSEREASLQSTGSAPPRVDLDPEMKEHILNENTLILRRHCLFDPTTAILVQNSFQEAQRFGEHLDQAGSPQEKGAALQESGDLKQLAMTVTLSYLDQVASRTKELQNYENLMSVVRATVGRDSDNAFLFYEYFHLRAEAFRAMLQRNPEPKVRTSIGQTLLAALRRVAADLPNLYNPPHGNRTLSEAEVEASSMDLDRGPATASSDSVIEGTMLIFSHLWKSFQGTLRSWDDYFGTVLGFAQMGHRETAHVLADDYLFRALRIVAADMMLELPPNYVRMLNNVMRRTNTKPPSYIAVIALIDYLLHQLEPVLGPECIVEDPRDRLEQEMAPFWWTAEEVQMAHDHPERQPASFFVEKLLGIDQGRVSTHNIIGRFVKTGPEMDAKVYGALEKNIQGATTTQPMDAFIRAAGTYLEHTESTKSARSLIMHVCSQARHLQNNEGLAFLDFLRVGLNLQRVERDMVVMVHDGILGLLPDWAPPLLVYNDAQVRSGAEDLIEQHLFLWRQGGSGEGGSGSADDADTDADADADIDDGGDAPLARISKEECVQRLGLGCLRFLRDAFVKRKTHIGRESATTISRVLTQCTSYYEFGAQVSKGEFEALHEEIMGPLRRLVVDEVEDDGSEWDGSCGSSDALDFADISSRAVKNVTNVN</sequence>
<dbReference type="Pfam" id="PF12030">
    <property type="entry name" value="DUF3517"/>
    <property type="match status" value="1"/>
</dbReference>
<protein>
    <recommendedName>
        <fullName evidence="2">USP domain-containing protein</fullName>
    </recommendedName>
</protein>
<dbReference type="GO" id="GO:0005829">
    <property type="term" value="C:cytosol"/>
    <property type="evidence" value="ECO:0007669"/>
    <property type="project" value="TreeGrafter"/>
</dbReference>
<dbReference type="FunFam" id="3.90.70.10:FF:000136">
    <property type="entry name" value="Ubiquitin C-terminal hydrolase, putative"/>
    <property type="match status" value="1"/>
</dbReference>
<dbReference type="Pfam" id="PF00443">
    <property type="entry name" value="UCH"/>
    <property type="match status" value="1"/>
</dbReference>
<dbReference type="InterPro" id="IPR001394">
    <property type="entry name" value="Peptidase_C19_UCH"/>
</dbReference>
<dbReference type="PANTHER" id="PTHR24006:SF827">
    <property type="entry name" value="UBIQUITIN CARBOXYL-TERMINAL HYDROLASE 34"/>
    <property type="match status" value="1"/>
</dbReference>
<feature type="domain" description="USP" evidence="2">
    <location>
        <begin position="1609"/>
        <end position="1937"/>
    </location>
</feature>
<reference evidence="3" key="1">
    <citation type="journal article" date="2021" name="Nat. Commun.">
        <title>Genetic determinants of endophytism in the Arabidopsis root mycobiome.</title>
        <authorList>
            <person name="Mesny F."/>
            <person name="Miyauchi S."/>
            <person name="Thiergart T."/>
            <person name="Pickel B."/>
            <person name="Atanasova L."/>
            <person name="Karlsson M."/>
            <person name="Huettel B."/>
            <person name="Barry K.W."/>
            <person name="Haridas S."/>
            <person name="Chen C."/>
            <person name="Bauer D."/>
            <person name="Andreopoulos W."/>
            <person name="Pangilinan J."/>
            <person name="LaButti K."/>
            <person name="Riley R."/>
            <person name="Lipzen A."/>
            <person name="Clum A."/>
            <person name="Drula E."/>
            <person name="Henrissat B."/>
            <person name="Kohler A."/>
            <person name="Grigoriev I.V."/>
            <person name="Martin F.M."/>
            <person name="Hacquard S."/>
        </authorList>
    </citation>
    <scope>NUCLEOTIDE SEQUENCE</scope>
    <source>
        <strain evidence="3">MPI-CAGE-CH-0235</strain>
    </source>
</reference>
<feature type="region of interest" description="Disordered" evidence="1">
    <location>
        <begin position="1"/>
        <end position="131"/>
    </location>
</feature>
<dbReference type="PROSITE" id="PS00973">
    <property type="entry name" value="USP_2"/>
    <property type="match status" value="1"/>
</dbReference>
<feature type="region of interest" description="Disordered" evidence="1">
    <location>
        <begin position="2448"/>
        <end position="2473"/>
    </location>
</feature>
<dbReference type="PANTHER" id="PTHR24006">
    <property type="entry name" value="UBIQUITIN CARBOXYL-TERMINAL HYDROLASE"/>
    <property type="match status" value="1"/>
</dbReference>
<dbReference type="PROSITE" id="PS50235">
    <property type="entry name" value="USP_3"/>
    <property type="match status" value="1"/>
</dbReference>
<dbReference type="CDD" id="cd02659">
    <property type="entry name" value="peptidase_C19C"/>
    <property type="match status" value="1"/>
</dbReference>
<name>A0A8K0SIH4_9HYPO</name>
<feature type="compositionally biased region" description="Pro residues" evidence="1">
    <location>
        <begin position="88"/>
        <end position="100"/>
    </location>
</feature>
<evidence type="ECO:0000259" key="2">
    <source>
        <dbReference type="PROSITE" id="PS50235"/>
    </source>
</evidence>
<dbReference type="GO" id="GO:0016579">
    <property type="term" value="P:protein deubiquitination"/>
    <property type="evidence" value="ECO:0007669"/>
    <property type="project" value="InterPro"/>
</dbReference>
<dbReference type="InterPro" id="IPR038765">
    <property type="entry name" value="Papain-like_cys_pep_sf"/>
</dbReference>
<dbReference type="InterPro" id="IPR016024">
    <property type="entry name" value="ARM-type_fold"/>
</dbReference>
<feature type="compositionally biased region" description="Low complexity" evidence="1">
    <location>
        <begin position="41"/>
        <end position="52"/>
    </location>
</feature>
<dbReference type="SUPFAM" id="SSF54001">
    <property type="entry name" value="Cysteine proteinases"/>
    <property type="match status" value="1"/>
</dbReference>
<dbReference type="InterPro" id="IPR021905">
    <property type="entry name" value="DUF3517"/>
</dbReference>
<accession>A0A8K0SIH4</accession>
<comment type="caution">
    <text evidence="3">The sequence shown here is derived from an EMBL/GenBank/DDBJ whole genome shotgun (WGS) entry which is preliminary data.</text>
</comment>
<keyword evidence="4" id="KW-1185">Reference proteome</keyword>